<evidence type="ECO:0000313" key="2">
    <source>
        <dbReference type="Proteomes" id="UP001234989"/>
    </source>
</evidence>
<proteinExistence type="predicted"/>
<dbReference type="EMBL" id="CP133612">
    <property type="protein sequence ID" value="WMV09788.1"/>
    <property type="molecule type" value="Genomic_DNA"/>
</dbReference>
<reference evidence="1" key="1">
    <citation type="submission" date="2023-08" db="EMBL/GenBank/DDBJ databases">
        <title>A de novo genome assembly of Solanum verrucosum Schlechtendal, a Mexican diploid species geographically isolated from the other diploid A-genome species in potato relatives.</title>
        <authorList>
            <person name="Hosaka K."/>
        </authorList>
    </citation>
    <scope>NUCLEOTIDE SEQUENCE</scope>
    <source>
        <tissue evidence="1">Young leaves</tissue>
    </source>
</reference>
<keyword evidence="2" id="KW-1185">Reference proteome</keyword>
<dbReference type="AlphaFoldDB" id="A0AAF0TA46"/>
<gene>
    <name evidence="1" type="ORF">MTR67_003173</name>
</gene>
<organism evidence="1 2">
    <name type="scientific">Solanum verrucosum</name>
    <dbReference type="NCBI Taxonomy" id="315347"/>
    <lineage>
        <taxon>Eukaryota</taxon>
        <taxon>Viridiplantae</taxon>
        <taxon>Streptophyta</taxon>
        <taxon>Embryophyta</taxon>
        <taxon>Tracheophyta</taxon>
        <taxon>Spermatophyta</taxon>
        <taxon>Magnoliopsida</taxon>
        <taxon>eudicotyledons</taxon>
        <taxon>Gunneridae</taxon>
        <taxon>Pentapetalae</taxon>
        <taxon>asterids</taxon>
        <taxon>lamiids</taxon>
        <taxon>Solanales</taxon>
        <taxon>Solanaceae</taxon>
        <taxon>Solanoideae</taxon>
        <taxon>Solaneae</taxon>
        <taxon>Solanum</taxon>
    </lineage>
</organism>
<protein>
    <submittedName>
        <fullName evidence="1">Uncharacterized protein</fullName>
    </submittedName>
</protein>
<name>A0AAF0TA46_SOLVR</name>
<evidence type="ECO:0000313" key="1">
    <source>
        <dbReference type="EMBL" id="WMV09788.1"/>
    </source>
</evidence>
<accession>A0AAF0TA46</accession>
<dbReference type="Proteomes" id="UP001234989">
    <property type="component" value="Chromosome 1"/>
</dbReference>
<sequence>MDGSSTEQKIWGFGSKKPKDTQQQLTYQMVVEIQFGRSSSMEGTHSTQVWSGRSMVFRGSDKNIWCGSMEDYKKPMAGFQRQCKDKGWLREQGFILEGRLDWSRVLGKFIPWAVFHLPES</sequence>